<reference evidence="2 3" key="1">
    <citation type="journal article" date="2007" name="Nature">
        <title>Evolution of genes and genomes on the Drosophila phylogeny.</title>
        <authorList>
            <consortium name="Drosophila 12 Genomes Consortium"/>
            <person name="Clark A.G."/>
            <person name="Eisen M.B."/>
            <person name="Smith D.R."/>
            <person name="Bergman C.M."/>
            <person name="Oliver B."/>
            <person name="Markow T.A."/>
            <person name="Kaufman T.C."/>
            <person name="Kellis M."/>
            <person name="Gelbart W."/>
            <person name="Iyer V.N."/>
            <person name="Pollard D.A."/>
            <person name="Sackton T.B."/>
            <person name="Larracuente A.M."/>
            <person name="Singh N.D."/>
            <person name="Abad J.P."/>
            <person name="Abt D.N."/>
            <person name="Adryan B."/>
            <person name="Aguade M."/>
            <person name="Akashi H."/>
            <person name="Anderson W.W."/>
            <person name="Aquadro C.F."/>
            <person name="Ardell D.H."/>
            <person name="Arguello R."/>
            <person name="Artieri C.G."/>
            <person name="Barbash D.A."/>
            <person name="Barker D."/>
            <person name="Barsanti P."/>
            <person name="Batterham P."/>
            <person name="Batzoglou S."/>
            <person name="Begun D."/>
            <person name="Bhutkar A."/>
            <person name="Blanco E."/>
            <person name="Bosak S.A."/>
            <person name="Bradley R.K."/>
            <person name="Brand A.D."/>
            <person name="Brent M.R."/>
            <person name="Brooks A.N."/>
            <person name="Brown R.H."/>
            <person name="Butlin R.K."/>
            <person name="Caggese C."/>
            <person name="Calvi B.R."/>
            <person name="Bernardo de Carvalho A."/>
            <person name="Caspi A."/>
            <person name="Castrezana S."/>
            <person name="Celniker S.E."/>
            <person name="Chang J.L."/>
            <person name="Chapple C."/>
            <person name="Chatterji S."/>
            <person name="Chinwalla A."/>
            <person name="Civetta A."/>
            <person name="Clifton S.W."/>
            <person name="Comeron J.M."/>
            <person name="Costello J.C."/>
            <person name="Coyne J.A."/>
            <person name="Daub J."/>
            <person name="David R.G."/>
            <person name="Delcher A.L."/>
            <person name="Delehaunty K."/>
            <person name="Do C.B."/>
            <person name="Ebling H."/>
            <person name="Edwards K."/>
            <person name="Eickbush T."/>
            <person name="Evans J.D."/>
            <person name="Filipski A."/>
            <person name="Findeiss S."/>
            <person name="Freyhult E."/>
            <person name="Fulton L."/>
            <person name="Fulton R."/>
            <person name="Garcia A.C."/>
            <person name="Gardiner A."/>
            <person name="Garfield D.A."/>
            <person name="Garvin B.E."/>
            <person name="Gibson G."/>
            <person name="Gilbert D."/>
            <person name="Gnerre S."/>
            <person name="Godfrey J."/>
            <person name="Good R."/>
            <person name="Gotea V."/>
            <person name="Gravely B."/>
            <person name="Greenberg A.J."/>
            <person name="Griffiths-Jones S."/>
            <person name="Gross S."/>
            <person name="Guigo R."/>
            <person name="Gustafson E.A."/>
            <person name="Haerty W."/>
            <person name="Hahn M.W."/>
            <person name="Halligan D.L."/>
            <person name="Halpern A.L."/>
            <person name="Halter G.M."/>
            <person name="Han M.V."/>
            <person name="Heger A."/>
            <person name="Hillier L."/>
            <person name="Hinrichs A.S."/>
            <person name="Holmes I."/>
            <person name="Hoskins R.A."/>
            <person name="Hubisz M.J."/>
            <person name="Hultmark D."/>
            <person name="Huntley M.A."/>
            <person name="Jaffe D.B."/>
            <person name="Jagadeeshan S."/>
            <person name="Jeck W.R."/>
            <person name="Johnson J."/>
            <person name="Jones C.D."/>
            <person name="Jordan W.C."/>
            <person name="Karpen G.H."/>
            <person name="Kataoka E."/>
            <person name="Keightley P.D."/>
            <person name="Kheradpour P."/>
            <person name="Kirkness E.F."/>
            <person name="Koerich L.B."/>
            <person name="Kristiansen K."/>
            <person name="Kudrna D."/>
            <person name="Kulathinal R.J."/>
            <person name="Kumar S."/>
            <person name="Kwok R."/>
            <person name="Lander E."/>
            <person name="Langley C.H."/>
            <person name="Lapoint R."/>
            <person name="Lazzaro B.P."/>
            <person name="Lee S.J."/>
            <person name="Levesque L."/>
            <person name="Li R."/>
            <person name="Lin C.F."/>
            <person name="Lin M.F."/>
            <person name="Lindblad-Toh K."/>
            <person name="Llopart A."/>
            <person name="Long M."/>
            <person name="Low L."/>
            <person name="Lozovsky E."/>
            <person name="Lu J."/>
            <person name="Luo M."/>
            <person name="Machado C.A."/>
            <person name="Makalowski W."/>
            <person name="Marzo M."/>
            <person name="Matsuda M."/>
            <person name="Matzkin L."/>
            <person name="McAllister B."/>
            <person name="McBride C.S."/>
            <person name="McKernan B."/>
            <person name="McKernan K."/>
            <person name="Mendez-Lago M."/>
            <person name="Minx P."/>
            <person name="Mollenhauer M.U."/>
            <person name="Montooth K."/>
            <person name="Mount S.M."/>
            <person name="Mu X."/>
            <person name="Myers E."/>
            <person name="Negre B."/>
            <person name="Newfeld S."/>
            <person name="Nielsen R."/>
            <person name="Noor M.A."/>
            <person name="O'Grady P."/>
            <person name="Pachter L."/>
            <person name="Papaceit M."/>
            <person name="Parisi M.J."/>
            <person name="Parisi M."/>
            <person name="Parts L."/>
            <person name="Pedersen J.S."/>
            <person name="Pesole G."/>
            <person name="Phillippy A.M."/>
            <person name="Ponting C.P."/>
            <person name="Pop M."/>
            <person name="Porcelli D."/>
            <person name="Powell J.R."/>
            <person name="Prohaska S."/>
            <person name="Pruitt K."/>
            <person name="Puig M."/>
            <person name="Quesneville H."/>
            <person name="Ram K.R."/>
            <person name="Rand D."/>
            <person name="Rasmussen M.D."/>
            <person name="Reed L.K."/>
            <person name="Reenan R."/>
            <person name="Reily A."/>
            <person name="Remington K.A."/>
            <person name="Rieger T.T."/>
            <person name="Ritchie M.G."/>
            <person name="Robin C."/>
            <person name="Rogers Y.H."/>
            <person name="Rohde C."/>
            <person name="Rozas J."/>
            <person name="Rubenfield M.J."/>
            <person name="Ruiz A."/>
            <person name="Russo S."/>
            <person name="Salzberg S.L."/>
            <person name="Sanchez-Gracia A."/>
            <person name="Saranga D.J."/>
            <person name="Sato H."/>
            <person name="Schaeffer S.W."/>
            <person name="Schatz M.C."/>
            <person name="Schlenke T."/>
            <person name="Schwartz R."/>
            <person name="Segarra C."/>
            <person name="Singh R.S."/>
            <person name="Sirot L."/>
            <person name="Sirota M."/>
            <person name="Sisneros N.B."/>
            <person name="Smith C.D."/>
            <person name="Smith T.F."/>
            <person name="Spieth J."/>
            <person name="Stage D.E."/>
            <person name="Stark A."/>
            <person name="Stephan W."/>
            <person name="Strausberg R.L."/>
            <person name="Strempel S."/>
            <person name="Sturgill D."/>
            <person name="Sutton G."/>
            <person name="Sutton G.G."/>
            <person name="Tao W."/>
            <person name="Teichmann S."/>
            <person name="Tobari Y.N."/>
            <person name="Tomimura Y."/>
            <person name="Tsolas J.M."/>
            <person name="Valente V.L."/>
            <person name="Venter E."/>
            <person name="Venter J.C."/>
            <person name="Vicario S."/>
            <person name="Vieira F.G."/>
            <person name="Vilella A.J."/>
            <person name="Villasante A."/>
            <person name="Walenz B."/>
            <person name="Wang J."/>
            <person name="Wasserman M."/>
            <person name="Watts T."/>
            <person name="Wilson D."/>
            <person name="Wilson R.K."/>
            <person name="Wing R.A."/>
            <person name="Wolfner M.F."/>
            <person name="Wong A."/>
            <person name="Wong G.K."/>
            <person name="Wu C.I."/>
            <person name="Wu G."/>
            <person name="Yamamoto D."/>
            <person name="Yang H.P."/>
            <person name="Yang S.P."/>
            <person name="Yorke J.A."/>
            <person name="Yoshida K."/>
            <person name="Zdobnov E."/>
            <person name="Zhang P."/>
            <person name="Zhang Y."/>
            <person name="Zimin A.V."/>
            <person name="Baldwin J."/>
            <person name="Abdouelleil A."/>
            <person name="Abdulkadir J."/>
            <person name="Abebe A."/>
            <person name="Abera B."/>
            <person name="Abreu J."/>
            <person name="Acer S.C."/>
            <person name="Aftuck L."/>
            <person name="Alexander A."/>
            <person name="An P."/>
            <person name="Anderson E."/>
            <person name="Anderson S."/>
            <person name="Arachi H."/>
            <person name="Azer M."/>
            <person name="Bachantsang P."/>
            <person name="Barry A."/>
            <person name="Bayul T."/>
            <person name="Berlin A."/>
            <person name="Bessette D."/>
            <person name="Bloom T."/>
            <person name="Blye J."/>
            <person name="Boguslavskiy L."/>
            <person name="Bonnet C."/>
            <person name="Boukhgalter B."/>
            <person name="Bourzgui I."/>
            <person name="Brown A."/>
            <person name="Cahill P."/>
            <person name="Channer S."/>
            <person name="Cheshatsang Y."/>
            <person name="Chuda L."/>
            <person name="Citroen M."/>
            <person name="Collymore A."/>
            <person name="Cooke P."/>
            <person name="Costello M."/>
            <person name="D'Aco K."/>
            <person name="Daza R."/>
            <person name="De Haan G."/>
            <person name="DeGray S."/>
            <person name="DeMaso C."/>
            <person name="Dhargay N."/>
            <person name="Dooley K."/>
            <person name="Dooley E."/>
            <person name="Doricent M."/>
            <person name="Dorje P."/>
            <person name="Dorjee K."/>
            <person name="Dupes A."/>
            <person name="Elong R."/>
            <person name="Falk J."/>
            <person name="Farina A."/>
            <person name="Faro S."/>
            <person name="Ferguson D."/>
            <person name="Fisher S."/>
            <person name="Foley C.D."/>
            <person name="Franke A."/>
            <person name="Friedrich D."/>
            <person name="Gadbois L."/>
            <person name="Gearin G."/>
            <person name="Gearin C.R."/>
            <person name="Giannoukos G."/>
            <person name="Goode T."/>
            <person name="Graham J."/>
            <person name="Grandbois E."/>
            <person name="Grewal S."/>
            <person name="Gyaltsen K."/>
            <person name="Hafez N."/>
            <person name="Hagos B."/>
            <person name="Hall J."/>
            <person name="Henson C."/>
            <person name="Hollinger A."/>
            <person name="Honan T."/>
            <person name="Huard M.D."/>
            <person name="Hughes L."/>
            <person name="Hurhula B."/>
            <person name="Husby M.E."/>
            <person name="Kamat A."/>
            <person name="Kanga B."/>
            <person name="Kashin S."/>
            <person name="Khazanovich D."/>
            <person name="Kisner P."/>
            <person name="Lance K."/>
            <person name="Lara M."/>
            <person name="Lee W."/>
            <person name="Lennon N."/>
            <person name="Letendre F."/>
            <person name="LeVine R."/>
            <person name="Lipovsky A."/>
            <person name="Liu X."/>
            <person name="Liu J."/>
            <person name="Liu S."/>
            <person name="Lokyitsang T."/>
            <person name="Lokyitsang Y."/>
            <person name="Lubonja R."/>
            <person name="Lui A."/>
            <person name="MacDonald P."/>
            <person name="Magnisalis V."/>
            <person name="Maru K."/>
            <person name="Matthews C."/>
            <person name="McCusker W."/>
            <person name="McDonough S."/>
            <person name="Mehta T."/>
            <person name="Meldrim J."/>
            <person name="Meneus L."/>
            <person name="Mihai O."/>
            <person name="Mihalev A."/>
            <person name="Mihova T."/>
            <person name="Mittelman R."/>
            <person name="Mlenga V."/>
            <person name="Montmayeur A."/>
            <person name="Mulrain L."/>
            <person name="Navidi A."/>
            <person name="Naylor J."/>
            <person name="Negash T."/>
            <person name="Nguyen T."/>
            <person name="Nguyen N."/>
            <person name="Nicol R."/>
            <person name="Norbu C."/>
            <person name="Norbu N."/>
            <person name="Novod N."/>
            <person name="O'Neill B."/>
            <person name="Osman S."/>
            <person name="Markiewicz E."/>
            <person name="Oyono O.L."/>
            <person name="Patti C."/>
            <person name="Phunkhang P."/>
            <person name="Pierre F."/>
            <person name="Priest M."/>
            <person name="Raghuraman S."/>
            <person name="Rege F."/>
            <person name="Reyes R."/>
            <person name="Rise C."/>
            <person name="Rogov P."/>
            <person name="Ross K."/>
            <person name="Ryan E."/>
            <person name="Settipalli S."/>
            <person name="Shea T."/>
            <person name="Sherpa N."/>
            <person name="Shi L."/>
            <person name="Shih D."/>
            <person name="Sparrow T."/>
            <person name="Spaulding J."/>
            <person name="Stalker J."/>
            <person name="Stange-Thomann N."/>
            <person name="Stavropoulos S."/>
            <person name="Stone C."/>
            <person name="Strader C."/>
            <person name="Tesfaye S."/>
            <person name="Thomson T."/>
            <person name="Thoulutsang Y."/>
            <person name="Thoulutsang D."/>
            <person name="Topham K."/>
            <person name="Topping I."/>
            <person name="Tsamla T."/>
            <person name="Vassiliev H."/>
            <person name="Vo A."/>
            <person name="Wangchuk T."/>
            <person name="Wangdi T."/>
            <person name="Weiand M."/>
            <person name="Wilkinson J."/>
            <person name="Wilson A."/>
            <person name="Yadav S."/>
            <person name="Young G."/>
            <person name="Yu Q."/>
            <person name="Zembek L."/>
            <person name="Zhong D."/>
            <person name="Zimmer A."/>
            <person name="Zwirko Z."/>
            <person name="Jaffe D.B."/>
            <person name="Alvarez P."/>
            <person name="Brockman W."/>
            <person name="Butler J."/>
            <person name="Chin C."/>
            <person name="Gnerre S."/>
            <person name="Grabherr M."/>
            <person name="Kleber M."/>
            <person name="Mauceli E."/>
            <person name="MacCallum I."/>
        </authorList>
    </citation>
    <scope>NUCLEOTIDE SEQUENCE [LARGE SCALE GENOMIC DNA]</scope>
    <source>
        <strain evidence="3">Tai18E2 / Tucson 14021-0261.01</strain>
    </source>
</reference>
<feature type="compositionally biased region" description="Polar residues" evidence="1">
    <location>
        <begin position="27"/>
        <end position="45"/>
    </location>
</feature>
<gene>
    <name evidence="2" type="primary">Dyak\GE15353</name>
    <name evidence="2" type="synonym">dyak_GLEANR_16877</name>
    <name evidence="2" type="synonym">GE15353</name>
    <name evidence="2" type="synonym">jb</name>
    <name evidence="2" type="ORF">Dyak_GE15353</name>
</gene>
<dbReference type="EMBL" id="CM000162">
    <property type="protein sequence ID" value="EDX03000.1"/>
    <property type="molecule type" value="Genomic_DNA"/>
</dbReference>
<feature type="compositionally biased region" description="Basic and acidic residues" evidence="1">
    <location>
        <begin position="165"/>
        <end position="176"/>
    </location>
</feature>
<dbReference type="AlphaFoldDB" id="B4PY28"/>
<protein>
    <submittedName>
        <fullName evidence="2">Uncharacterized protein</fullName>
    </submittedName>
</protein>
<feature type="compositionally biased region" description="Polar residues" evidence="1">
    <location>
        <begin position="100"/>
        <end position="114"/>
    </location>
</feature>
<feature type="region of interest" description="Disordered" evidence="1">
    <location>
        <begin position="1"/>
        <end position="117"/>
    </location>
</feature>
<organism evidence="2 3">
    <name type="scientific">Drosophila yakuba</name>
    <name type="common">Fruit fly</name>
    <dbReference type="NCBI Taxonomy" id="7245"/>
    <lineage>
        <taxon>Eukaryota</taxon>
        <taxon>Metazoa</taxon>
        <taxon>Ecdysozoa</taxon>
        <taxon>Arthropoda</taxon>
        <taxon>Hexapoda</taxon>
        <taxon>Insecta</taxon>
        <taxon>Pterygota</taxon>
        <taxon>Neoptera</taxon>
        <taxon>Endopterygota</taxon>
        <taxon>Diptera</taxon>
        <taxon>Brachycera</taxon>
        <taxon>Muscomorpha</taxon>
        <taxon>Ephydroidea</taxon>
        <taxon>Drosophilidae</taxon>
        <taxon>Drosophila</taxon>
        <taxon>Sophophora</taxon>
    </lineage>
</organism>
<evidence type="ECO:0000256" key="1">
    <source>
        <dbReference type="SAM" id="MobiDB-lite"/>
    </source>
</evidence>
<dbReference type="OrthoDB" id="7874731at2759"/>
<accession>B4PY28</accession>
<evidence type="ECO:0000313" key="3">
    <source>
        <dbReference type="Proteomes" id="UP000002282"/>
    </source>
</evidence>
<proteinExistence type="predicted"/>
<name>B4PY28_DROYA</name>
<dbReference type="OMA" id="CSHHEFL"/>
<feature type="region of interest" description="Disordered" evidence="1">
    <location>
        <begin position="136"/>
        <end position="190"/>
    </location>
</feature>
<dbReference type="KEGG" id="dya:Dyak_GE15353"/>
<dbReference type="PhylomeDB" id="B4PY28"/>
<dbReference type="HOGENOM" id="CLU_1236231_0_0_1"/>
<reference evidence="2 3" key="2">
    <citation type="journal article" date="2007" name="PLoS Biol.">
        <title>Principles of genome evolution in the Drosophila melanogaster species group.</title>
        <authorList>
            <person name="Ranz J.M."/>
            <person name="Maurin D."/>
            <person name="Chan Y.S."/>
            <person name="von Grotthuss M."/>
            <person name="Hillier L.W."/>
            <person name="Roote J."/>
            <person name="Ashburner M."/>
            <person name="Bergman C.M."/>
        </authorList>
    </citation>
    <scope>NUCLEOTIDE SEQUENCE [LARGE SCALE GENOMIC DNA]</scope>
    <source>
        <strain evidence="3">Tai18E2 / Tucson 14021-0261.01</strain>
    </source>
</reference>
<feature type="region of interest" description="Disordered" evidence="1">
    <location>
        <begin position="202"/>
        <end position="224"/>
    </location>
</feature>
<sequence length="224" mass="24084">MPNQSKASSPGIKETPSCSHHEFLMQEQPQQPRGSKVASTQTQDWPSDMVDQLTGAQDSPSDMVGQLPGAQDSPSNMVDKLPGAQDSPSDMVDKLPGAQDSPSNMVNQSTQTDLSKLFMSGEDDINLQLGTLGLRKRVAPEEDPTGDLTAVPEQNRNGNPLAKRQKVEGTQYRHNDPSFQEWSSTQTTDSSSLISLANLIENGSVSNVEDQESRATGGEDVESG</sequence>
<evidence type="ECO:0000313" key="2">
    <source>
        <dbReference type="EMBL" id="EDX03000.1"/>
    </source>
</evidence>
<keyword evidence="3" id="KW-1185">Reference proteome</keyword>
<dbReference type="Proteomes" id="UP000002282">
    <property type="component" value="Chromosome X"/>
</dbReference>
<feature type="compositionally biased region" description="Polar residues" evidence="1">
    <location>
        <begin position="177"/>
        <end position="190"/>
    </location>
</feature>